<dbReference type="EMBL" id="CP071462">
    <property type="protein sequence ID" value="QSW98755.1"/>
    <property type="molecule type" value="Genomic_DNA"/>
</dbReference>
<dbReference type="Pfam" id="PF24336">
    <property type="entry name" value="DUF7504"/>
    <property type="match status" value="1"/>
</dbReference>
<gene>
    <name evidence="2" type="ORF">J0X25_15355</name>
</gene>
<proteinExistence type="predicted"/>
<protein>
    <submittedName>
        <fullName evidence="2">Uncharacterized protein</fullName>
    </submittedName>
</protein>
<name>A0A8A2VEN7_9EURY</name>
<accession>A0A8A2VEN7</accession>
<dbReference type="KEGG" id="hakz:J0X25_15355"/>
<dbReference type="InterPro" id="IPR055927">
    <property type="entry name" value="DUF7504"/>
</dbReference>
<dbReference type="AlphaFoldDB" id="A0A8A2VEN7"/>
<evidence type="ECO:0000313" key="2">
    <source>
        <dbReference type="EMBL" id="QSW98755.1"/>
    </source>
</evidence>
<dbReference type="Proteomes" id="UP000663203">
    <property type="component" value="Chromosome"/>
</dbReference>
<feature type="region of interest" description="Disordered" evidence="1">
    <location>
        <begin position="68"/>
        <end position="88"/>
    </location>
</feature>
<sequence length="225" mass="24701">MADNHGGAMLEQAGFAQTLATLKQEGSNVLLVGAETVDAHGGLCHRLLGDSADESRYRLFVTDGGAYRSNADHGRSGPGHDPDAPSVRTIDYTGLEITASGSEELSDRTPLGTLGIEIIETIDDFEDDAGGLEPAQLRLCADSLTPLLEEHSVEKVFRLLHMVTSRVAHGQGMGHYHLPLGRDHDAVRLFEPLFDAVVEIRVRDGRFEQRWQLRDEETTTDWLPF</sequence>
<dbReference type="GeneID" id="63188710"/>
<evidence type="ECO:0000256" key="1">
    <source>
        <dbReference type="SAM" id="MobiDB-lite"/>
    </source>
</evidence>
<dbReference type="RefSeq" id="WP_207288364.1">
    <property type="nucleotide sequence ID" value="NZ_CP071462.1"/>
</dbReference>
<organism evidence="2 3">
    <name type="scientific">Haloterrigena alkaliphila</name>
    <dbReference type="NCBI Taxonomy" id="2816475"/>
    <lineage>
        <taxon>Archaea</taxon>
        <taxon>Methanobacteriati</taxon>
        <taxon>Methanobacteriota</taxon>
        <taxon>Stenosarchaea group</taxon>
        <taxon>Halobacteria</taxon>
        <taxon>Halobacteriales</taxon>
        <taxon>Natrialbaceae</taxon>
        <taxon>Haloterrigena</taxon>
    </lineage>
</organism>
<evidence type="ECO:0000313" key="3">
    <source>
        <dbReference type="Proteomes" id="UP000663203"/>
    </source>
</evidence>
<keyword evidence="3" id="KW-1185">Reference proteome</keyword>
<reference evidence="2 3" key="1">
    <citation type="submission" date="2021-03" db="EMBL/GenBank/DDBJ databases">
        <title>Haloterrigena longa sp. nov. and Haloterrigena limicola sp. nov., extremely halophilic archaea isolated from a salt lake.</title>
        <authorList>
            <person name="Henglin C."/>
        </authorList>
    </citation>
    <scope>NUCLEOTIDE SEQUENCE [LARGE SCALE GENOMIC DNA]</scope>
    <source>
        <strain evidence="2 3">KZCA68</strain>
    </source>
</reference>
<feature type="compositionally biased region" description="Basic and acidic residues" evidence="1">
    <location>
        <begin position="70"/>
        <end position="83"/>
    </location>
</feature>